<dbReference type="Gene3D" id="2.130.10.10">
    <property type="entry name" value="YVTN repeat-like/Quinoprotein amine dehydrogenase"/>
    <property type="match status" value="2"/>
</dbReference>
<dbReference type="SUPFAM" id="SSF50978">
    <property type="entry name" value="WD40 repeat-like"/>
    <property type="match status" value="1"/>
</dbReference>
<evidence type="ECO:0000313" key="6">
    <source>
        <dbReference type="EMBL" id="GBG88330.1"/>
    </source>
</evidence>
<dbReference type="SUPFAM" id="SSF81383">
    <property type="entry name" value="F-box domain"/>
    <property type="match status" value="1"/>
</dbReference>
<accession>A0A388M187</accession>
<dbReference type="Gene3D" id="1.20.1280.50">
    <property type="match status" value="1"/>
</dbReference>
<dbReference type="PANTHER" id="PTHR44436">
    <property type="entry name" value="F-BOX/WD REPEAT-CONTAINING PROTEIN 2"/>
    <property type="match status" value="1"/>
</dbReference>
<evidence type="ECO:0000256" key="1">
    <source>
        <dbReference type="ARBA" id="ARBA00022574"/>
    </source>
</evidence>
<dbReference type="PANTHER" id="PTHR44436:SF1">
    <property type="entry name" value="F-BOX_WD REPEAT-CONTAINING PROTEIN 2"/>
    <property type="match status" value="1"/>
</dbReference>
<dbReference type="Gramene" id="GBG88330">
    <property type="protein sequence ID" value="GBG88330"/>
    <property type="gene ID" value="CBR_g46897"/>
</dbReference>
<feature type="region of interest" description="Disordered" evidence="4">
    <location>
        <begin position="413"/>
        <end position="472"/>
    </location>
</feature>
<dbReference type="Pfam" id="PF12937">
    <property type="entry name" value="F-box-like"/>
    <property type="match status" value="1"/>
</dbReference>
<protein>
    <recommendedName>
        <fullName evidence="5">F-box domain-containing protein</fullName>
    </recommendedName>
</protein>
<keyword evidence="7" id="KW-1185">Reference proteome</keyword>
<sequence>MAASCPQLLATRVPLRGHVNLSSGNEFGRLTPDLLLRVFAFLDSRTLAWCAAVCSEWHNVVKNSPAVWKELCERRLRLSGFQFNRKPPENRAVGGEVLTGNDNSNDGIKAAKTADKAMNGEKEGGNVTLVDWKAVIVDVEHKQRWRCGRVNVHTLKGHAGRVTCCRMFMDRIVSGSADETIRLWSARSGRWIATYRSPVRAPVEDLDFDDHKIVAALGTEVGILKRGTGKWIRRISCSPQRINTLCYEEEDLIVGCEDGTVRLFDLYSGSCKSIWRRHPGGVECVRMSGENHIVASGGRDGTVQLYDVETSERLAVLRPPDPMAGVTCLHMDADARRVFAGGAGGAVLCWDLRYASLVWQSRPYSSMVTDLHCQAYGASTVVSSGITGILHVLDATNGAFVRTLARPELHHRNMAVPSGGSRVSQGGRSAGRNGVRSTGSTACADSGLTRDASRAGSGGDWRGIGQGGSGAEAGLARMQLPSWGSMGSASGGGRSQGVPTAIAPMAVAEEPSLDEQARNMPHVPVLCVRIGMSKAVTAHVDHTLGLWHIGRP</sequence>
<feature type="compositionally biased region" description="Gly residues" evidence="4">
    <location>
        <begin position="456"/>
        <end position="471"/>
    </location>
</feature>
<dbReference type="InterPro" id="IPR036047">
    <property type="entry name" value="F-box-like_dom_sf"/>
</dbReference>
<dbReference type="Proteomes" id="UP000265515">
    <property type="component" value="Unassembled WGS sequence"/>
</dbReference>
<dbReference type="EMBL" id="BFEA01000665">
    <property type="protein sequence ID" value="GBG88330.1"/>
    <property type="molecule type" value="Genomic_DNA"/>
</dbReference>
<evidence type="ECO:0000259" key="5">
    <source>
        <dbReference type="PROSITE" id="PS50181"/>
    </source>
</evidence>
<dbReference type="InterPro" id="IPR001810">
    <property type="entry name" value="F-box_dom"/>
</dbReference>
<reference evidence="6 7" key="1">
    <citation type="journal article" date="2018" name="Cell">
        <title>The Chara Genome: Secondary Complexity and Implications for Plant Terrestrialization.</title>
        <authorList>
            <person name="Nishiyama T."/>
            <person name="Sakayama H."/>
            <person name="Vries J.D."/>
            <person name="Buschmann H."/>
            <person name="Saint-Marcoux D."/>
            <person name="Ullrich K.K."/>
            <person name="Haas F.B."/>
            <person name="Vanderstraeten L."/>
            <person name="Becker D."/>
            <person name="Lang D."/>
            <person name="Vosolsobe S."/>
            <person name="Rombauts S."/>
            <person name="Wilhelmsson P.K.I."/>
            <person name="Janitza P."/>
            <person name="Kern R."/>
            <person name="Heyl A."/>
            <person name="Rumpler F."/>
            <person name="Villalobos L.I.A.C."/>
            <person name="Clay J.M."/>
            <person name="Skokan R."/>
            <person name="Toyoda A."/>
            <person name="Suzuki Y."/>
            <person name="Kagoshima H."/>
            <person name="Schijlen E."/>
            <person name="Tajeshwar N."/>
            <person name="Catarino B."/>
            <person name="Hetherington A.J."/>
            <person name="Saltykova A."/>
            <person name="Bonnot C."/>
            <person name="Breuninger H."/>
            <person name="Symeonidi A."/>
            <person name="Radhakrishnan G.V."/>
            <person name="Van Nieuwerburgh F."/>
            <person name="Deforce D."/>
            <person name="Chang C."/>
            <person name="Karol K.G."/>
            <person name="Hedrich R."/>
            <person name="Ulvskov P."/>
            <person name="Glockner G."/>
            <person name="Delwiche C.F."/>
            <person name="Petrasek J."/>
            <person name="Van de Peer Y."/>
            <person name="Friml J."/>
            <person name="Beilby M."/>
            <person name="Dolan L."/>
            <person name="Kohara Y."/>
            <person name="Sugano S."/>
            <person name="Fujiyama A."/>
            <person name="Delaux P.-M."/>
            <person name="Quint M."/>
            <person name="TheiBen G."/>
            <person name="Hagemann M."/>
            <person name="Harholt J."/>
            <person name="Dunand C."/>
            <person name="Zachgo S."/>
            <person name="Langdale J."/>
            <person name="Maumus F."/>
            <person name="Straeten D.V.D."/>
            <person name="Gould S.B."/>
            <person name="Rensing S.A."/>
        </authorList>
    </citation>
    <scope>NUCLEOTIDE SEQUENCE [LARGE SCALE GENOMIC DNA]</scope>
    <source>
        <strain evidence="6 7">S276</strain>
    </source>
</reference>
<comment type="caution">
    <text evidence="6">The sequence shown here is derived from an EMBL/GenBank/DDBJ whole genome shotgun (WGS) entry which is preliminary data.</text>
</comment>
<dbReference type="AlphaFoldDB" id="A0A388M187"/>
<keyword evidence="1 3" id="KW-0853">WD repeat</keyword>
<organism evidence="6 7">
    <name type="scientific">Chara braunii</name>
    <name type="common">Braun's stonewort</name>
    <dbReference type="NCBI Taxonomy" id="69332"/>
    <lineage>
        <taxon>Eukaryota</taxon>
        <taxon>Viridiplantae</taxon>
        <taxon>Streptophyta</taxon>
        <taxon>Charophyceae</taxon>
        <taxon>Charales</taxon>
        <taxon>Characeae</taxon>
        <taxon>Chara</taxon>
    </lineage>
</organism>
<gene>
    <name evidence="6" type="ORF">CBR_g46897</name>
</gene>
<evidence type="ECO:0000313" key="7">
    <source>
        <dbReference type="Proteomes" id="UP000265515"/>
    </source>
</evidence>
<evidence type="ECO:0000256" key="4">
    <source>
        <dbReference type="SAM" id="MobiDB-lite"/>
    </source>
</evidence>
<keyword evidence="2" id="KW-0677">Repeat</keyword>
<evidence type="ECO:0000256" key="3">
    <source>
        <dbReference type="PROSITE-ProRule" id="PRU00221"/>
    </source>
</evidence>
<dbReference type="PROSITE" id="PS50082">
    <property type="entry name" value="WD_REPEATS_2"/>
    <property type="match status" value="2"/>
</dbReference>
<dbReference type="SMART" id="SM00320">
    <property type="entry name" value="WD40"/>
    <property type="match status" value="5"/>
</dbReference>
<feature type="compositionally biased region" description="Low complexity" evidence="4">
    <location>
        <begin position="418"/>
        <end position="432"/>
    </location>
</feature>
<dbReference type="PROSITE" id="PS50181">
    <property type="entry name" value="FBOX"/>
    <property type="match status" value="1"/>
</dbReference>
<dbReference type="OrthoDB" id="538223at2759"/>
<feature type="repeat" description="WD" evidence="3">
    <location>
        <begin position="155"/>
        <end position="194"/>
    </location>
</feature>
<dbReference type="InterPro" id="IPR015943">
    <property type="entry name" value="WD40/YVTN_repeat-like_dom_sf"/>
</dbReference>
<dbReference type="PROSITE" id="PS50294">
    <property type="entry name" value="WD_REPEATS_REGION"/>
    <property type="match status" value="2"/>
</dbReference>
<feature type="domain" description="F-box" evidence="5">
    <location>
        <begin position="24"/>
        <end position="71"/>
    </location>
</feature>
<dbReference type="InterPro" id="IPR036322">
    <property type="entry name" value="WD40_repeat_dom_sf"/>
</dbReference>
<name>A0A388M187_CHABU</name>
<dbReference type="InterPro" id="IPR001680">
    <property type="entry name" value="WD40_rpt"/>
</dbReference>
<proteinExistence type="predicted"/>
<dbReference type="InterPro" id="IPR042627">
    <property type="entry name" value="FBXW2"/>
</dbReference>
<evidence type="ECO:0000256" key="2">
    <source>
        <dbReference type="ARBA" id="ARBA00022737"/>
    </source>
</evidence>
<feature type="repeat" description="WD" evidence="3">
    <location>
        <begin position="275"/>
        <end position="316"/>
    </location>
</feature>
<dbReference type="Pfam" id="PF00400">
    <property type="entry name" value="WD40"/>
    <property type="match status" value="2"/>
</dbReference>